<dbReference type="Gene3D" id="3.40.50.720">
    <property type="entry name" value="NAD(P)-binding Rossmann-like Domain"/>
    <property type="match status" value="1"/>
</dbReference>
<organism evidence="2 3">
    <name type="scientific">Secundilactobacillus folii</name>
    <dbReference type="NCBI Taxonomy" id="2678357"/>
    <lineage>
        <taxon>Bacteria</taxon>
        <taxon>Bacillati</taxon>
        <taxon>Bacillota</taxon>
        <taxon>Bacilli</taxon>
        <taxon>Lactobacillales</taxon>
        <taxon>Lactobacillaceae</taxon>
        <taxon>Secundilactobacillus</taxon>
    </lineage>
</organism>
<gene>
    <name evidence="2" type="ORF">GM612_02275</name>
</gene>
<dbReference type="Proteomes" id="UP000466388">
    <property type="component" value="Unassembled WGS sequence"/>
</dbReference>
<dbReference type="SUPFAM" id="SSF51735">
    <property type="entry name" value="NAD(P)-binding Rossmann-fold domains"/>
    <property type="match status" value="1"/>
</dbReference>
<dbReference type="InterPro" id="IPR002347">
    <property type="entry name" value="SDR_fam"/>
</dbReference>
<name>A0A7X3C2E6_9LACO</name>
<dbReference type="PRINTS" id="PR00080">
    <property type="entry name" value="SDRFAMILY"/>
</dbReference>
<dbReference type="AlphaFoldDB" id="A0A7X3C2E6"/>
<dbReference type="InterPro" id="IPR051468">
    <property type="entry name" value="Fungal_SecMetab_SDRs"/>
</dbReference>
<dbReference type="EMBL" id="WNJO01000002">
    <property type="protein sequence ID" value="MTV81481.1"/>
    <property type="molecule type" value="Genomic_DNA"/>
</dbReference>
<dbReference type="InterPro" id="IPR036291">
    <property type="entry name" value="NAD(P)-bd_dom_sf"/>
</dbReference>
<dbReference type="PANTHER" id="PTHR43544:SF32">
    <property type="entry name" value="CHAIN DEHYDROGENASE, PUTATIVE (AFU_ORTHOLOGUE AFUA_5G01530)-RELATED"/>
    <property type="match status" value="1"/>
</dbReference>
<dbReference type="PANTHER" id="PTHR43544">
    <property type="entry name" value="SHORT-CHAIN DEHYDROGENASE/REDUCTASE"/>
    <property type="match status" value="1"/>
</dbReference>
<evidence type="ECO:0000313" key="3">
    <source>
        <dbReference type="Proteomes" id="UP000466388"/>
    </source>
</evidence>
<dbReference type="RefSeq" id="WP_155430766.1">
    <property type="nucleotide sequence ID" value="NZ_WNJO01000002.1"/>
</dbReference>
<dbReference type="GO" id="GO:0019748">
    <property type="term" value="P:secondary metabolic process"/>
    <property type="evidence" value="ECO:0007669"/>
    <property type="project" value="TreeGrafter"/>
</dbReference>
<dbReference type="GO" id="GO:0016491">
    <property type="term" value="F:oxidoreductase activity"/>
    <property type="evidence" value="ECO:0007669"/>
    <property type="project" value="TreeGrafter"/>
</dbReference>
<protein>
    <submittedName>
        <fullName evidence="2">SDR family NAD(P)-dependent oxidoreductase</fullName>
    </submittedName>
</protein>
<evidence type="ECO:0000313" key="2">
    <source>
        <dbReference type="EMBL" id="MTV81481.1"/>
    </source>
</evidence>
<dbReference type="Pfam" id="PF00106">
    <property type="entry name" value="adh_short"/>
    <property type="match status" value="1"/>
</dbReference>
<sequence>MTILAESKQVMTLITGADKGIGYATAEALGKKGQFILVGARDQERGQKAVQKLAKAGAQAVFVQLDVTNKDQIKAAADRIKADYGYLNILINNAGIALGNHAPASKASTDSMRQEFDVNFFGLIDVTQAMLPLLEKGKPAKIINVSSNMGSLGLATDPSSRFYKVNSVGYQASKASVNFFTITLSKELTDEGITVNSVNPGWTATSFGGRPASAPKPAGMQDVATGAAQIIKLASAPLDDLQTGTFTENAGRLPW</sequence>
<dbReference type="PRINTS" id="PR00081">
    <property type="entry name" value="GDHRDH"/>
</dbReference>
<keyword evidence="3" id="KW-1185">Reference proteome</keyword>
<reference evidence="2 3" key="1">
    <citation type="submission" date="2019-11" db="EMBL/GenBank/DDBJ databases">
        <title>Lactobacillus sp. nov. CRM56-3, isolated from fermented tea leaves.</title>
        <authorList>
            <person name="Phuengjayaem S."/>
            <person name="Tanasupawat S."/>
        </authorList>
    </citation>
    <scope>NUCLEOTIDE SEQUENCE [LARGE SCALE GENOMIC DNA]</scope>
    <source>
        <strain evidence="2 3">CRM56-3</strain>
    </source>
</reference>
<proteinExistence type="inferred from homology"/>
<dbReference type="GO" id="GO:0005737">
    <property type="term" value="C:cytoplasm"/>
    <property type="evidence" value="ECO:0007669"/>
    <property type="project" value="TreeGrafter"/>
</dbReference>
<comment type="similarity">
    <text evidence="1">Belongs to the short-chain dehydrogenases/reductases (SDR) family.</text>
</comment>
<comment type="caution">
    <text evidence="2">The sequence shown here is derived from an EMBL/GenBank/DDBJ whole genome shotgun (WGS) entry which is preliminary data.</text>
</comment>
<evidence type="ECO:0000256" key="1">
    <source>
        <dbReference type="RuleBase" id="RU000363"/>
    </source>
</evidence>
<accession>A0A7X3C2E6</accession>